<evidence type="ECO:0000256" key="3">
    <source>
        <dbReference type="ARBA" id="ARBA00012438"/>
    </source>
</evidence>
<evidence type="ECO:0000256" key="12">
    <source>
        <dbReference type="ARBA" id="ARBA00023012"/>
    </source>
</evidence>
<dbReference type="GO" id="GO:0016301">
    <property type="term" value="F:kinase activity"/>
    <property type="evidence" value="ECO:0007669"/>
    <property type="project" value="UniProtKB-KW"/>
</dbReference>
<organism evidence="16 17">
    <name type="scientific">Paenibacillus melissococcoides</name>
    <dbReference type="NCBI Taxonomy" id="2912268"/>
    <lineage>
        <taxon>Bacteria</taxon>
        <taxon>Bacillati</taxon>
        <taxon>Bacillota</taxon>
        <taxon>Bacilli</taxon>
        <taxon>Bacillales</taxon>
        <taxon>Paenibacillaceae</taxon>
        <taxon>Paenibacillus</taxon>
    </lineage>
</organism>
<reference evidence="16" key="1">
    <citation type="submission" date="2022-06" db="EMBL/GenBank/DDBJ databases">
        <authorList>
            <person name="Dietemann V."/>
            <person name="Ory F."/>
            <person name="Dainat B."/>
            <person name="Oberhansli S."/>
        </authorList>
    </citation>
    <scope>NUCLEOTIDE SEQUENCE</scope>
    <source>
        <strain evidence="16">Ena-SAMPLE-TAB-26-04-2022-14:26:32:270-5432</strain>
    </source>
</reference>
<keyword evidence="7 14" id="KW-0812">Transmembrane</keyword>
<comment type="catalytic activity">
    <reaction evidence="1">
        <text>ATP + protein L-histidine = ADP + protein N-phospho-L-histidine.</text>
        <dbReference type="EC" id="2.7.13.3"/>
    </reaction>
</comment>
<dbReference type="EC" id="2.7.13.3" evidence="3"/>
<evidence type="ECO:0000256" key="13">
    <source>
        <dbReference type="ARBA" id="ARBA00023136"/>
    </source>
</evidence>
<dbReference type="PANTHER" id="PTHR45453">
    <property type="entry name" value="PHOSPHATE REGULON SENSOR PROTEIN PHOR"/>
    <property type="match status" value="1"/>
</dbReference>
<evidence type="ECO:0000313" key="16">
    <source>
        <dbReference type="EMBL" id="CAH8245440.1"/>
    </source>
</evidence>
<dbReference type="SMART" id="SM00388">
    <property type="entry name" value="HisKA"/>
    <property type="match status" value="1"/>
</dbReference>
<evidence type="ECO:0000256" key="4">
    <source>
        <dbReference type="ARBA" id="ARBA00022475"/>
    </source>
</evidence>
<keyword evidence="11 14" id="KW-1133">Transmembrane helix</keyword>
<keyword evidence="13 14" id="KW-0472">Membrane</keyword>
<dbReference type="InterPro" id="IPR004358">
    <property type="entry name" value="Sig_transdc_His_kin-like_C"/>
</dbReference>
<gene>
    <name evidence="16" type="ORF">WJ0W_002675</name>
</gene>
<dbReference type="InterPro" id="IPR003661">
    <property type="entry name" value="HisK_dim/P_dom"/>
</dbReference>
<dbReference type="EMBL" id="CALYLO010000003">
    <property type="protein sequence ID" value="CAH8245440.1"/>
    <property type="molecule type" value="Genomic_DNA"/>
</dbReference>
<evidence type="ECO:0000256" key="2">
    <source>
        <dbReference type="ARBA" id="ARBA00004651"/>
    </source>
</evidence>
<dbReference type="PROSITE" id="PS50109">
    <property type="entry name" value="HIS_KIN"/>
    <property type="match status" value="1"/>
</dbReference>
<comment type="subcellular location">
    <subcellularLocation>
        <location evidence="2">Cell membrane</location>
        <topology evidence="2">Multi-pass membrane protein</topology>
    </subcellularLocation>
</comment>
<evidence type="ECO:0000256" key="10">
    <source>
        <dbReference type="ARBA" id="ARBA00022840"/>
    </source>
</evidence>
<dbReference type="PRINTS" id="PR00344">
    <property type="entry name" value="BCTRLSENSOR"/>
</dbReference>
<dbReference type="InterPro" id="IPR050351">
    <property type="entry name" value="BphY/WalK/GraS-like"/>
</dbReference>
<evidence type="ECO:0000256" key="7">
    <source>
        <dbReference type="ARBA" id="ARBA00022692"/>
    </source>
</evidence>
<dbReference type="Pfam" id="PF02518">
    <property type="entry name" value="HATPase_c"/>
    <property type="match status" value="1"/>
</dbReference>
<proteinExistence type="predicted"/>
<keyword evidence="5" id="KW-0597">Phosphoprotein</keyword>
<evidence type="ECO:0000256" key="1">
    <source>
        <dbReference type="ARBA" id="ARBA00000085"/>
    </source>
</evidence>
<keyword evidence="4" id="KW-1003">Cell membrane</keyword>
<evidence type="ECO:0000256" key="5">
    <source>
        <dbReference type="ARBA" id="ARBA00022553"/>
    </source>
</evidence>
<feature type="domain" description="Histidine kinase" evidence="15">
    <location>
        <begin position="139"/>
        <end position="355"/>
    </location>
</feature>
<keyword evidence="17" id="KW-1185">Reference proteome</keyword>
<evidence type="ECO:0000256" key="11">
    <source>
        <dbReference type="ARBA" id="ARBA00022989"/>
    </source>
</evidence>
<keyword evidence="9 16" id="KW-0418">Kinase</keyword>
<evidence type="ECO:0000256" key="9">
    <source>
        <dbReference type="ARBA" id="ARBA00022777"/>
    </source>
</evidence>
<dbReference type="Gene3D" id="3.30.565.10">
    <property type="entry name" value="Histidine kinase-like ATPase, C-terminal domain"/>
    <property type="match status" value="1"/>
</dbReference>
<evidence type="ECO:0000256" key="6">
    <source>
        <dbReference type="ARBA" id="ARBA00022679"/>
    </source>
</evidence>
<dbReference type="PANTHER" id="PTHR45453:SF2">
    <property type="entry name" value="HISTIDINE KINASE"/>
    <property type="match status" value="1"/>
</dbReference>
<dbReference type="InterPro" id="IPR036890">
    <property type="entry name" value="HATPase_C_sf"/>
</dbReference>
<feature type="transmembrane region" description="Helical" evidence="14">
    <location>
        <begin position="46"/>
        <end position="69"/>
    </location>
</feature>
<evidence type="ECO:0000256" key="14">
    <source>
        <dbReference type="SAM" id="Phobius"/>
    </source>
</evidence>
<sequence>MDGRRGLGMTFWRFVKDRLLLVLACFAALFVALLVVWLDLGIGQRYVYSGSLTYVFVLGAAVILLGLIYDYSRQRRWFREMKNAEENASSNDFTLCLQHPQTQEQERVHGLISRQYSAYMDELLTVQKNREQHLHFTNQWVHHMKTPVSVLHLISQQAPQPLSLEETEQLLRSIAEETDRLARGLDMMLHTARMEKFDLDLHVTGLSLQHVIRQVINQNKKALIRYQIYPKVTPGDTMVESDEKWLAFILTQLVTNAIKYMKDKEGAKSIQFTVQQTDGAVQLRVQDEGVGIEPHDIPRIFDAFFTGENGRREGDATGMGLYLVKQVCGKLGHTISVESEPHVGTIFTLGFHSDGIHRI</sequence>
<comment type="caution">
    <text evidence="16">The sequence shown here is derived from an EMBL/GenBank/DDBJ whole genome shotgun (WGS) entry which is preliminary data.</text>
</comment>
<dbReference type="SMART" id="SM00387">
    <property type="entry name" value="HATPase_c"/>
    <property type="match status" value="1"/>
</dbReference>
<feature type="transmembrane region" description="Helical" evidence="14">
    <location>
        <begin position="20"/>
        <end position="40"/>
    </location>
</feature>
<protein>
    <recommendedName>
        <fullName evidence="3">histidine kinase</fullName>
        <ecNumber evidence="3">2.7.13.3</ecNumber>
    </recommendedName>
</protein>
<evidence type="ECO:0000256" key="8">
    <source>
        <dbReference type="ARBA" id="ARBA00022741"/>
    </source>
</evidence>
<dbReference type="InterPro" id="IPR005467">
    <property type="entry name" value="His_kinase_dom"/>
</dbReference>
<evidence type="ECO:0000259" key="15">
    <source>
        <dbReference type="PROSITE" id="PS50109"/>
    </source>
</evidence>
<dbReference type="InterPro" id="IPR003594">
    <property type="entry name" value="HATPase_dom"/>
</dbReference>
<keyword evidence="12" id="KW-0902">Two-component regulatory system</keyword>
<name>A0ABN8U3L6_9BACL</name>
<keyword evidence="6" id="KW-0808">Transferase</keyword>
<accession>A0ABN8U3L6</accession>
<keyword evidence="10" id="KW-0067">ATP-binding</keyword>
<dbReference type="SUPFAM" id="SSF55874">
    <property type="entry name" value="ATPase domain of HSP90 chaperone/DNA topoisomerase II/histidine kinase"/>
    <property type="match status" value="1"/>
</dbReference>
<dbReference type="Proteomes" id="UP001154322">
    <property type="component" value="Unassembled WGS sequence"/>
</dbReference>
<keyword evidence="8" id="KW-0547">Nucleotide-binding</keyword>
<evidence type="ECO:0000313" key="17">
    <source>
        <dbReference type="Proteomes" id="UP001154322"/>
    </source>
</evidence>